<proteinExistence type="inferred from homology"/>
<keyword evidence="5 6" id="KW-0472">Membrane</keyword>
<evidence type="ECO:0000256" key="6">
    <source>
        <dbReference type="SAM" id="Phobius"/>
    </source>
</evidence>
<accession>A0A1G7LAD5</accession>
<feature type="transmembrane region" description="Helical" evidence="6">
    <location>
        <begin position="119"/>
        <end position="140"/>
    </location>
</feature>
<feature type="transmembrane region" description="Helical" evidence="6">
    <location>
        <begin position="32"/>
        <end position="51"/>
    </location>
</feature>
<evidence type="ECO:0000259" key="7">
    <source>
        <dbReference type="Pfam" id="PF00892"/>
    </source>
</evidence>
<keyword evidence="4 6" id="KW-1133">Transmembrane helix</keyword>
<comment type="similarity">
    <text evidence="2">Belongs to the EamA transporter family.</text>
</comment>
<evidence type="ECO:0000313" key="9">
    <source>
        <dbReference type="Proteomes" id="UP000182427"/>
    </source>
</evidence>
<feature type="domain" description="EamA" evidence="7">
    <location>
        <begin position="9"/>
        <end position="136"/>
    </location>
</feature>
<dbReference type="GO" id="GO:0016020">
    <property type="term" value="C:membrane"/>
    <property type="evidence" value="ECO:0007669"/>
    <property type="project" value="UniProtKB-SubCell"/>
</dbReference>
<feature type="transmembrane region" description="Helical" evidence="6">
    <location>
        <begin position="91"/>
        <end position="112"/>
    </location>
</feature>
<keyword evidence="3 6" id="KW-0812">Transmembrane</keyword>
<organism evidence="8 9">
    <name type="scientific">Terriglobus roseus</name>
    <dbReference type="NCBI Taxonomy" id="392734"/>
    <lineage>
        <taxon>Bacteria</taxon>
        <taxon>Pseudomonadati</taxon>
        <taxon>Acidobacteriota</taxon>
        <taxon>Terriglobia</taxon>
        <taxon>Terriglobales</taxon>
        <taxon>Acidobacteriaceae</taxon>
        <taxon>Terriglobus</taxon>
    </lineage>
</organism>
<evidence type="ECO:0000256" key="1">
    <source>
        <dbReference type="ARBA" id="ARBA00004141"/>
    </source>
</evidence>
<dbReference type="InterPro" id="IPR000620">
    <property type="entry name" value="EamA_dom"/>
</dbReference>
<dbReference type="Proteomes" id="UP000182427">
    <property type="component" value="Chromosome I"/>
</dbReference>
<comment type="subcellular location">
    <subcellularLocation>
        <location evidence="1">Membrane</location>
        <topology evidence="1">Multi-pass membrane protein</topology>
    </subcellularLocation>
</comment>
<evidence type="ECO:0000256" key="5">
    <source>
        <dbReference type="ARBA" id="ARBA00023136"/>
    </source>
</evidence>
<feature type="transmembrane region" description="Helical" evidence="6">
    <location>
        <begin position="184"/>
        <end position="203"/>
    </location>
</feature>
<feature type="transmembrane region" description="Helical" evidence="6">
    <location>
        <begin position="152"/>
        <end position="172"/>
    </location>
</feature>
<dbReference type="RefSeq" id="WP_172838263.1">
    <property type="nucleotide sequence ID" value="NZ_LT629690.1"/>
</dbReference>
<evidence type="ECO:0000313" key="8">
    <source>
        <dbReference type="EMBL" id="SDF46346.1"/>
    </source>
</evidence>
<feature type="transmembrane region" description="Helical" evidence="6">
    <location>
        <begin position="209"/>
        <end position="232"/>
    </location>
</feature>
<evidence type="ECO:0000256" key="2">
    <source>
        <dbReference type="ARBA" id="ARBA00007362"/>
    </source>
</evidence>
<dbReference type="PANTHER" id="PTHR32322:SF2">
    <property type="entry name" value="EAMA DOMAIN-CONTAINING PROTEIN"/>
    <property type="match status" value="1"/>
</dbReference>
<feature type="domain" description="EamA" evidence="7">
    <location>
        <begin position="153"/>
        <end position="285"/>
    </location>
</feature>
<feature type="transmembrane region" description="Helical" evidence="6">
    <location>
        <begin position="265"/>
        <end position="284"/>
    </location>
</feature>
<dbReference type="SUPFAM" id="SSF103481">
    <property type="entry name" value="Multidrug resistance efflux transporter EmrE"/>
    <property type="match status" value="2"/>
</dbReference>
<dbReference type="InterPro" id="IPR037185">
    <property type="entry name" value="EmrE-like"/>
</dbReference>
<evidence type="ECO:0000256" key="3">
    <source>
        <dbReference type="ARBA" id="ARBA00022692"/>
    </source>
</evidence>
<reference evidence="8 9" key="1">
    <citation type="submission" date="2016-10" db="EMBL/GenBank/DDBJ databases">
        <authorList>
            <person name="de Groot N.N."/>
        </authorList>
    </citation>
    <scope>NUCLEOTIDE SEQUENCE [LARGE SCALE GENOMIC DNA]</scope>
    <source>
        <strain evidence="8 9">GAS232</strain>
    </source>
</reference>
<feature type="transmembrane region" description="Helical" evidence="6">
    <location>
        <begin position="239"/>
        <end position="259"/>
    </location>
</feature>
<name>A0A1G7LAD5_9BACT</name>
<dbReference type="Pfam" id="PF00892">
    <property type="entry name" value="EamA"/>
    <property type="match status" value="2"/>
</dbReference>
<protein>
    <submittedName>
        <fullName evidence="8">Permease of the drug/metabolite transporter (DMT) superfamily</fullName>
    </submittedName>
</protein>
<dbReference type="EMBL" id="LT629690">
    <property type="protein sequence ID" value="SDF46346.1"/>
    <property type="molecule type" value="Genomic_DNA"/>
</dbReference>
<keyword evidence="9" id="KW-1185">Reference proteome</keyword>
<feature type="transmembrane region" description="Helical" evidence="6">
    <location>
        <begin position="63"/>
        <end position="85"/>
    </location>
</feature>
<dbReference type="InterPro" id="IPR050638">
    <property type="entry name" value="AA-Vitamin_Transporters"/>
</dbReference>
<sequence length="297" mass="31351">MKTRYVAQLLLLSAVWGISFLMIRIADVAFPPVWVGLLRSATGAAFLWIVLLMGRKKLPPRRLFFWLFLVALTNNALPFFCFAWGERIVPSSVAAVINGTTPIWTLLLSLAITKTRAQVHTILGVLLGFAGVAVVVTSQQSDNAGGTGHQQLLGAAVIAVGALGYAIATVLAKAKLQGLDPIGLATTQLSLSALMLTPVALIGPHPSQIPLPSVLAVLVLGLAGSGIAYLLYYNLLVHVSATQVAAVTYLLPLWGMVWGSVAHETIAPIAYVGAAVVVFGLVLLNRRPAPKPALQEA</sequence>
<feature type="transmembrane region" description="Helical" evidence="6">
    <location>
        <begin position="7"/>
        <end position="26"/>
    </location>
</feature>
<evidence type="ECO:0000256" key="4">
    <source>
        <dbReference type="ARBA" id="ARBA00022989"/>
    </source>
</evidence>
<dbReference type="PANTHER" id="PTHR32322">
    <property type="entry name" value="INNER MEMBRANE TRANSPORTER"/>
    <property type="match status" value="1"/>
</dbReference>
<gene>
    <name evidence="8" type="ORF">SAMN05444167_2483</name>
</gene>
<dbReference type="AlphaFoldDB" id="A0A1G7LAD5"/>